<dbReference type="EMBL" id="BLAD01000059">
    <property type="protein sequence ID" value="GES02516.1"/>
    <property type="molecule type" value="Genomic_DNA"/>
</dbReference>
<dbReference type="RefSeq" id="WP_155338739.1">
    <property type="nucleotide sequence ID" value="NZ_BAAABN010000077.1"/>
</dbReference>
<evidence type="ECO:0000313" key="2">
    <source>
        <dbReference type="EMBL" id="GES02516.1"/>
    </source>
</evidence>
<feature type="compositionally biased region" description="Basic and acidic residues" evidence="1">
    <location>
        <begin position="286"/>
        <end position="295"/>
    </location>
</feature>
<reference evidence="2 3" key="1">
    <citation type="submission" date="2019-10" db="EMBL/GenBank/DDBJ databases">
        <title>Whole genome shotgun sequence of Acrocarpospora corrugata NBRC 13972.</title>
        <authorList>
            <person name="Ichikawa N."/>
            <person name="Kimura A."/>
            <person name="Kitahashi Y."/>
            <person name="Komaki H."/>
            <person name="Oguchi A."/>
        </authorList>
    </citation>
    <scope>NUCLEOTIDE SEQUENCE [LARGE SCALE GENOMIC DNA]</scope>
    <source>
        <strain evidence="2 3">NBRC 13972</strain>
    </source>
</reference>
<dbReference type="OrthoDB" id="3515857at2"/>
<sequence length="848" mass="88884">MAKLDGMDPKLVRELLAQITRAGEQMDLVEAKVAQFTRTAGVPIRPTHRPSQIADAGATMVRDVSTRLALLEKREKQDPPPRPSTDDKPPSGGPASDSTQPTPGDDSKQPPPAKDESEKPPSKGESEQPPPSKDEPEKPPAKGESEQPPPSKDEPEKPPSKGESEQPPPAKDESEKPPSKGESEQPPPAKDESEKPPSKGESEQPPPSKDEPEKPPSKDEPEQPPSEDDCEKSPPSKGESEQPPPSKGESEQPPSKGESEQPPSRGEDERPVEPKQPCDDDATPDTQRKDHRDDIDQTGGRQVIIVDGVKVVSTPLNQPSDAYLAWLSEHMQDIQPIDTPNTLDGVYITTNGDGPHPTGPAGLVQPMTPTVPFDPPQPGLAPGDPLGEYIGTPEDNLTEDPSAASPGTANPSVPGTANPAVLTSPDPTPGNPLGDSTGTPSDNFAAAPSDDPSIIGPTAPLGEGEPSALGSGGDLPAQNPGPNQDLPNQDQPRDQEQPPNQDNSRGQEQPPNQDYPRGQEQPPNQDYPRGQEQPPSQGDPRGQEQPPSQDYPRGQEQPPSQDNPRGQEQPPSQDSPRGQEQDPPRDQNQPPSQNPPGNGGDDCPQPGSSGSAASGNSPASSNGSGYTLDPRALAAQQPGDVLSVPANQLDDDALRALIALHENVGPMDIPGMSGGDAWAGSLDPEPVLLIGSGEEIDPRALAAQQPGDVLSVPAKPPTDDALRALIQLHGEIGPMDMPSMSGDDAWAGSLDPEPVLLVGSGEEIDPRALAAQQPGDVLSVPAKPPTDDALRALIQLHGEIEPMDMPSVSVPAGEWGTGEWAPMTITPDGPVGVVEPNDPDQPIPAPGA</sequence>
<feature type="compositionally biased region" description="Polar residues" evidence="1">
    <location>
        <begin position="480"/>
        <end position="490"/>
    </location>
</feature>
<gene>
    <name evidence="2" type="ORF">Acor_45820</name>
</gene>
<protein>
    <submittedName>
        <fullName evidence="2">Uncharacterized protein</fullName>
    </submittedName>
</protein>
<dbReference type="AlphaFoldDB" id="A0A5M3W1C3"/>
<feature type="compositionally biased region" description="Basic and acidic residues" evidence="1">
    <location>
        <begin position="231"/>
        <end position="240"/>
    </location>
</feature>
<proteinExistence type="predicted"/>
<feature type="compositionally biased region" description="Basic and acidic residues" evidence="1">
    <location>
        <begin position="265"/>
        <end position="278"/>
    </location>
</feature>
<evidence type="ECO:0000256" key="1">
    <source>
        <dbReference type="SAM" id="MobiDB-lite"/>
    </source>
</evidence>
<comment type="caution">
    <text evidence="2">The sequence shown here is derived from an EMBL/GenBank/DDBJ whole genome shotgun (WGS) entry which is preliminary data.</text>
</comment>
<feature type="compositionally biased region" description="Low complexity" evidence="1">
    <location>
        <begin position="606"/>
        <end position="625"/>
    </location>
</feature>
<dbReference type="Proteomes" id="UP000334990">
    <property type="component" value="Unassembled WGS sequence"/>
</dbReference>
<keyword evidence="3" id="KW-1185">Reference proteome</keyword>
<feature type="region of interest" description="Disordered" evidence="1">
    <location>
        <begin position="803"/>
        <end position="848"/>
    </location>
</feature>
<feature type="compositionally biased region" description="Polar residues" evidence="1">
    <location>
        <begin position="557"/>
        <end position="576"/>
    </location>
</feature>
<name>A0A5M3W1C3_9ACTN</name>
<feature type="compositionally biased region" description="Polar residues" evidence="1">
    <location>
        <begin position="405"/>
        <end position="415"/>
    </location>
</feature>
<feature type="compositionally biased region" description="Polar residues" evidence="1">
    <location>
        <begin position="497"/>
        <end position="512"/>
    </location>
</feature>
<feature type="compositionally biased region" description="Basic and acidic residues" evidence="1">
    <location>
        <begin position="70"/>
        <end position="89"/>
    </location>
</feature>
<organism evidence="2 3">
    <name type="scientific">Acrocarpospora corrugata</name>
    <dbReference type="NCBI Taxonomy" id="35763"/>
    <lineage>
        <taxon>Bacteria</taxon>
        <taxon>Bacillati</taxon>
        <taxon>Actinomycetota</taxon>
        <taxon>Actinomycetes</taxon>
        <taxon>Streptosporangiales</taxon>
        <taxon>Streptosporangiaceae</taxon>
        <taxon>Acrocarpospora</taxon>
    </lineage>
</organism>
<feature type="compositionally biased region" description="Pro residues" evidence="1">
    <location>
        <begin position="839"/>
        <end position="848"/>
    </location>
</feature>
<feature type="compositionally biased region" description="Basic and acidic residues" evidence="1">
    <location>
        <begin position="105"/>
        <end position="221"/>
    </location>
</feature>
<evidence type="ECO:0000313" key="3">
    <source>
        <dbReference type="Proteomes" id="UP000334990"/>
    </source>
</evidence>
<feature type="region of interest" description="Disordered" evidence="1">
    <location>
        <begin position="65"/>
        <end position="302"/>
    </location>
</feature>
<accession>A0A5M3W1C3</accession>
<feature type="region of interest" description="Disordered" evidence="1">
    <location>
        <begin position="345"/>
        <end position="646"/>
    </location>
</feature>